<sequence>MGKEVDLKKGELSRHVNKALKAISDGYIIAIPLEHTYAFACDAFKHDSVRAMNVLHGSPLFTSAQVLVGSSKTAQGVVREITPDISALMKKFWPGLLSLNLKPQLGLSWDLGDANQLDRISIRVPKSKFAKALLAKSGPLAVTSGSRIGMPAPKELSDIFVLHSDLAFQFNSGKLRQGASTTVVEADAEGVRVLREGAISLAEIQSISPSARLI</sequence>
<dbReference type="GO" id="GO:0005524">
    <property type="term" value="F:ATP binding"/>
    <property type="evidence" value="ECO:0007669"/>
    <property type="project" value="UniProtKB-KW"/>
</dbReference>
<dbReference type="EC" id="2.7.7.87" evidence="3"/>
<protein>
    <recommendedName>
        <fullName evidence="10">L-threonylcarbamoyladenylate synthase</fullName>
        <ecNumber evidence="3">2.7.7.87</ecNumber>
    </recommendedName>
    <alternativeName>
        <fullName evidence="10">L-threonylcarbamoyladenylate synthase</fullName>
    </alternativeName>
</protein>
<accession>A0A249KS69</accession>
<comment type="subcellular location">
    <subcellularLocation>
        <location evidence="1">Cytoplasm</location>
    </subcellularLocation>
</comment>
<organism evidence="13 14">
    <name type="scientific">Candidatus Planktophila vernalis</name>
    <dbReference type="NCBI Taxonomy" id="1884907"/>
    <lineage>
        <taxon>Bacteria</taxon>
        <taxon>Bacillati</taxon>
        <taxon>Actinomycetota</taxon>
        <taxon>Actinomycetes</taxon>
        <taxon>Candidatus Nanopelagicales</taxon>
        <taxon>Candidatus Nanopelagicaceae</taxon>
        <taxon>Candidatus Planktophila</taxon>
    </lineage>
</organism>
<dbReference type="GO" id="GO:0008033">
    <property type="term" value="P:tRNA processing"/>
    <property type="evidence" value="ECO:0007669"/>
    <property type="project" value="UniProtKB-KW"/>
</dbReference>
<dbReference type="SUPFAM" id="SSF55821">
    <property type="entry name" value="YrdC/RibB"/>
    <property type="match status" value="1"/>
</dbReference>
<dbReference type="OrthoDB" id="9814580at2"/>
<dbReference type="Gene3D" id="3.90.870.10">
    <property type="entry name" value="DHBP synthase"/>
    <property type="match status" value="1"/>
</dbReference>
<evidence type="ECO:0000256" key="3">
    <source>
        <dbReference type="ARBA" id="ARBA00012584"/>
    </source>
</evidence>
<keyword evidence="5" id="KW-0808">Transferase</keyword>
<keyword evidence="6" id="KW-0819">tRNA processing</keyword>
<dbReference type="PANTHER" id="PTHR17490:SF16">
    <property type="entry name" value="THREONYLCARBAMOYL-AMP SYNTHASE"/>
    <property type="match status" value="1"/>
</dbReference>
<dbReference type="GO" id="GO:0006450">
    <property type="term" value="P:regulation of translational fidelity"/>
    <property type="evidence" value="ECO:0007669"/>
    <property type="project" value="TreeGrafter"/>
</dbReference>
<reference evidence="13 14" key="1">
    <citation type="submission" date="2016-07" db="EMBL/GenBank/DDBJ databases">
        <title>High microdiversification within the ubiquitous acI lineage of Actinobacteria.</title>
        <authorList>
            <person name="Neuenschwander S.M."/>
            <person name="Salcher M."/>
            <person name="Ghai R."/>
            <person name="Pernthaler J."/>
        </authorList>
    </citation>
    <scope>NUCLEOTIDE SEQUENCE [LARGE SCALE GENOMIC DNA]</scope>
    <source>
        <strain evidence="13">MMS-IIA-15</strain>
    </source>
</reference>
<keyword evidence="4" id="KW-0963">Cytoplasm</keyword>
<evidence type="ECO:0000256" key="9">
    <source>
        <dbReference type="ARBA" id="ARBA00022840"/>
    </source>
</evidence>
<evidence type="ECO:0000256" key="4">
    <source>
        <dbReference type="ARBA" id="ARBA00022490"/>
    </source>
</evidence>
<dbReference type="RefSeq" id="WP_095685488.1">
    <property type="nucleotide sequence ID" value="NZ_CP016776.1"/>
</dbReference>
<keyword evidence="14" id="KW-1185">Reference proteome</keyword>
<comment type="similarity">
    <text evidence="2">Belongs to the SUA5 family.</text>
</comment>
<evidence type="ECO:0000313" key="14">
    <source>
        <dbReference type="Proteomes" id="UP000217186"/>
    </source>
</evidence>
<gene>
    <name evidence="13" type="ORF">A7sIIA15_01605</name>
</gene>
<comment type="catalytic activity">
    <reaction evidence="11">
        <text>L-threonine + hydrogencarbonate + ATP = L-threonylcarbamoyladenylate + diphosphate + H2O</text>
        <dbReference type="Rhea" id="RHEA:36407"/>
        <dbReference type="ChEBI" id="CHEBI:15377"/>
        <dbReference type="ChEBI" id="CHEBI:17544"/>
        <dbReference type="ChEBI" id="CHEBI:30616"/>
        <dbReference type="ChEBI" id="CHEBI:33019"/>
        <dbReference type="ChEBI" id="CHEBI:57926"/>
        <dbReference type="ChEBI" id="CHEBI:73682"/>
        <dbReference type="EC" id="2.7.7.87"/>
    </reaction>
</comment>
<keyword evidence="9" id="KW-0067">ATP-binding</keyword>
<evidence type="ECO:0000256" key="2">
    <source>
        <dbReference type="ARBA" id="ARBA00007663"/>
    </source>
</evidence>
<evidence type="ECO:0000256" key="7">
    <source>
        <dbReference type="ARBA" id="ARBA00022695"/>
    </source>
</evidence>
<dbReference type="GO" id="GO:0000049">
    <property type="term" value="F:tRNA binding"/>
    <property type="evidence" value="ECO:0007669"/>
    <property type="project" value="TreeGrafter"/>
</dbReference>
<evidence type="ECO:0000256" key="5">
    <source>
        <dbReference type="ARBA" id="ARBA00022679"/>
    </source>
</evidence>
<dbReference type="GO" id="GO:0005737">
    <property type="term" value="C:cytoplasm"/>
    <property type="evidence" value="ECO:0007669"/>
    <property type="project" value="UniProtKB-SubCell"/>
</dbReference>
<evidence type="ECO:0000313" key="13">
    <source>
        <dbReference type="EMBL" id="ASY19597.1"/>
    </source>
</evidence>
<name>A0A249KS69_9ACTN</name>
<dbReference type="InterPro" id="IPR006070">
    <property type="entry name" value="Sua5-like_dom"/>
</dbReference>
<proteinExistence type="inferred from homology"/>
<dbReference type="Proteomes" id="UP000217186">
    <property type="component" value="Chromosome"/>
</dbReference>
<dbReference type="PROSITE" id="PS51163">
    <property type="entry name" value="YRDC"/>
    <property type="match status" value="1"/>
</dbReference>
<dbReference type="InterPro" id="IPR050156">
    <property type="entry name" value="TC-AMP_synthase_SUA5"/>
</dbReference>
<evidence type="ECO:0000256" key="8">
    <source>
        <dbReference type="ARBA" id="ARBA00022741"/>
    </source>
</evidence>
<evidence type="ECO:0000256" key="1">
    <source>
        <dbReference type="ARBA" id="ARBA00004496"/>
    </source>
</evidence>
<evidence type="ECO:0000256" key="10">
    <source>
        <dbReference type="ARBA" id="ARBA00029774"/>
    </source>
</evidence>
<dbReference type="KEGG" id="pvn:A7sIIA15_01605"/>
<dbReference type="EMBL" id="CP016776">
    <property type="protein sequence ID" value="ASY19597.1"/>
    <property type="molecule type" value="Genomic_DNA"/>
</dbReference>
<dbReference type="GO" id="GO:0061710">
    <property type="term" value="F:L-threonylcarbamoyladenylate synthase"/>
    <property type="evidence" value="ECO:0007669"/>
    <property type="project" value="UniProtKB-EC"/>
</dbReference>
<feature type="domain" description="YrdC-like" evidence="12">
    <location>
        <begin position="13"/>
        <end position="199"/>
    </location>
</feature>
<evidence type="ECO:0000256" key="11">
    <source>
        <dbReference type="ARBA" id="ARBA00048366"/>
    </source>
</evidence>
<evidence type="ECO:0000256" key="6">
    <source>
        <dbReference type="ARBA" id="ARBA00022694"/>
    </source>
</evidence>
<keyword evidence="7" id="KW-0548">Nucleotidyltransferase</keyword>
<dbReference type="InterPro" id="IPR017945">
    <property type="entry name" value="DHBP_synth_RibB-like_a/b_dom"/>
</dbReference>
<keyword evidence="8" id="KW-0547">Nucleotide-binding</keyword>
<dbReference type="Pfam" id="PF01300">
    <property type="entry name" value="Sua5_yciO_yrdC"/>
    <property type="match status" value="1"/>
</dbReference>
<dbReference type="GO" id="GO:0003725">
    <property type="term" value="F:double-stranded RNA binding"/>
    <property type="evidence" value="ECO:0007669"/>
    <property type="project" value="InterPro"/>
</dbReference>
<dbReference type="AlphaFoldDB" id="A0A249KS69"/>
<evidence type="ECO:0000259" key="12">
    <source>
        <dbReference type="PROSITE" id="PS51163"/>
    </source>
</evidence>
<dbReference type="PANTHER" id="PTHR17490">
    <property type="entry name" value="SUA5"/>
    <property type="match status" value="1"/>
</dbReference>